<name>A0AA41X7Z0_9BACI</name>
<dbReference type="Gene3D" id="3.10.180.10">
    <property type="entry name" value="2,3-Dihydroxybiphenyl 1,2-Dioxygenase, domain 1"/>
    <property type="match status" value="1"/>
</dbReference>
<dbReference type="PROSITE" id="PS51819">
    <property type="entry name" value="VOC"/>
    <property type="match status" value="1"/>
</dbReference>
<reference evidence="2" key="1">
    <citation type="submission" date="2022-07" db="EMBL/GenBank/DDBJ databases">
        <authorList>
            <person name="Li W.-J."/>
            <person name="Deng Q.-Q."/>
        </authorList>
    </citation>
    <scope>NUCLEOTIDE SEQUENCE</scope>
    <source>
        <strain evidence="2">SYSU M60031</strain>
    </source>
</reference>
<dbReference type="Pfam" id="PF00903">
    <property type="entry name" value="Glyoxalase"/>
    <property type="match status" value="1"/>
</dbReference>
<dbReference type="EMBL" id="JANCLT010000011">
    <property type="protein sequence ID" value="MCP8970417.1"/>
    <property type="molecule type" value="Genomic_DNA"/>
</dbReference>
<dbReference type="RefSeq" id="WP_254760335.1">
    <property type="nucleotide sequence ID" value="NZ_JANCLT010000011.1"/>
</dbReference>
<dbReference type="Proteomes" id="UP001156102">
    <property type="component" value="Unassembled WGS sequence"/>
</dbReference>
<evidence type="ECO:0000313" key="2">
    <source>
        <dbReference type="EMBL" id="MCP8970417.1"/>
    </source>
</evidence>
<feature type="domain" description="VOC" evidence="1">
    <location>
        <begin position="4"/>
        <end position="119"/>
    </location>
</feature>
<proteinExistence type="predicted"/>
<dbReference type="InterPro" id="IPR004360">
    <property type="entry name" value="Glyas_Fos-R_dOase_dom"/>
</dbReference>
<dbReference type="AlphaFoldDB" id="A0AA41X7Z0"/>
<accession>A0AA41X7Z0</accession>
<protein>
    <submittedName>
        <fullName evidence="2">VOC family protein</fullName>
    </submittedName>
</protein>
<comment type="caution">
    <text evidence="2">The sequence shown here is derived from an EMBL/GenBank/DDBJ whole genome shotgun (WGS) entry which is preliminary data.</text>
</comment>
<evidence type="ECO:0000259" key="1">
    <source>
        <dbReference type="PROSITE" id="PS51819"/>
    </source>
</evidence>
<gene>
    <name evidence="2" type="ORF">NK662_18020</name>
</gene>
<sequence length="119" mass="13544">MWRRIECVAIYTENIEEAARFYESLGLARSWEAFQDEEEQWKLIGMRFPDGSSELVLKNNPHLNFAETEIVVEDVRETYKALSSHAAVHWIRPPFPNALGGHAAVMQAPDGNVFVLVGK</sequence>
<organism evidence="2 3">
    <name type="scientific">Ectobacillus ponti</name>
    <dbReference type="NCBI Taxonomy" id="2961894"/>
    <lineage>
        <taxon>Bacteria</taxon>
        <taxon>Bacillati</taxon>
        <taxon>Bacillota</taxon>
        <taxon>Bacilli</taxon>
        <taxon>Bacillales</taxon>
        <taxon>Bacillaceae</taxon>
        <taxon>Ectobacillus</taxon>
    </lineage>
</organism>
<dbReference type="InterPro" id="IPR029068">
    <property type="entry name" value="Glyas_Bleomycin-R_OHBP_Dase"/>
</dbReference>
<evidence type="ECO:0000313" key="3">
    <source>
        <dbReference type="Proteomes" id="UP001156102"/>
    </source>
</evidence>
<dbReference type="InterPro" id="IPR037523">
    <property type="entry name" value="VOC_core"/>
</dbReference>
<keyword evidence="3" id="KW-1185">Reference proteome</keyword>
<dbReference type="SUPFAM" id="SSF54593">
    <property type="entry name" value="Glyoxalase/Bleomycin resistance protein/Dihydroxybiphenyl dioxygenase"/>
    <property type="match status" value="1"/>
</dbReference>